<accession>A0A0C3BV77</accession>
<dbReference type="STRING" id="765440.A0A0C3BV77"/>
<evidence type="ECO:0000313" key="3">
    <source>
        <dbReference type="EMBL" id="KIM81237.1"/>
    </source>
</evidence>
<protein>
    <submittedName>
        <fullName evidence="3">Uncharacterized protein</fullName>
    </submittedName>
</protein>
<feature type="compositionally biased region" description="Pro residues" evidence="1">
    <location>
        <begin position="568"/>
        <end position="577"/>
    </location>
</feature>
<reference evidence="4" key="2">
    <citation type="submission" date="2015-01" db="EMBL/GenBank/DDBJ databases">
        <title>Evolutionary Origins and Diversification of the Mycorrhizal Mutualists.</title>
        <authorList>
            <consortium name="DOE Joint Genome Institute"/>
            <consortium name="Mycorrhizal Genomics Consortium"/>
            <person name="Kohler A."/>
            <person name="Kuo A."/>
            <person name="Nagy L.G."/>
            <person name="Floudas D."/>
            <person name="Copeland A."/>
            <person name="Barry K.W."/>
            <person name="Cichocki N."/>
            <person name="Veneault-Fourrey C."/>
            <person name="LaButti K."/>
            <person name="Lindquist E.A."/>
            <person name="Lipzen A."/>
            <person name="Lundell T."/>
            <person name="Morin E."/>
            <person name="Murat C."/>
            <person name="Riley R."/>
            <person name="Ohm R."/>
            <person name="Sun H."/>
            <person name="Tunlid A."/>
            <person name="Henrissat B."/>
            <person name="Grigoriev I.V."/>
            <person name="Hibbett D.S."/>
            <person name="Martin F."/>
        </authorList>
    </citation>
    <scope>NUCLEOTIDE SEQUENCE [LARGE SCALE GENOMIC DNA]</scope>
    <source>
        <strain evidence="4">F 1598</strain>
    </source>
</reference>
<evidence type="ECO:0000313" key="4">
    <source>
        <dbReference type="Proteomes" id="UP000054166"/>
    </source>
</evidence>
<dbReference type="HOGENOM" id="CLU_017366_2_1_1"/>
<dbReference type="InParanoid" id="A0A0C3BV77"/>
<gene>
    <name evidence="3" type="ORF">PILCRDRAFT_505623</name>
</gene>
<feature type="chain" id="PRO_5002162075" evidence="2">
    <location>
        <begin position="25"/>
        <end position="597"/>
    </location>
</feature>
<sequence length="597" mass="66730">MAKTLALVYLLAAILTYGLIPSLALPQDNTSKAAQILLSEVPRNEKPDNSNLILASLYSLRKSWSQAYAPHGHAVLPVTIKTGTLLYHMGGTRAPRHMQWFGFDAEHSYNFGGGWRSPPMGHRVLYTYTATRPLRALYFDGFSAAKTPEGTLDSQDILLYGEVEDWRHPHDDYDRGALLCEWGKEFGIEGFVREEVTFELLWCDFQTGVQLLDTANATIPSSSSSSSPDPSPSADTHVCNPHHAPDKQNWLGHPNSQQCPHFLFPREILTPYSTQNVWSFYRAASWHAYVPEQRITLHPAYFVTLYDPSYTSLAVNHKLPVLKHRLTGMSAEDVSAFRGEVRDACEKWREDGFGAMGSGVDWSAIVQGVVDRNGDRLSELRHTLSRNATSSSGSINITQVVGEVRLVAFALVMPYIDHVSILSPNSSSEARLSSLGKATEHCTKAFTGHFNALAVGGVKLTKQEQRLRDAVEGVLRRVCRFGTNTLGEALDLLDKLEDRGDSGGEGGPDEVEGRKMLERWREEVEGLMDWLGWAGVWQRCPRACDWDEQCYIPMWPIIPPPEHDDHPWPPPPDAPPPEAKEFEPRCVGKEWFAKMPP</sequence>
<dbReference type="OrthoDB" id="10261782at2759"/>
<keyword evidence="2" id="KW-0732">Signal</keyword>
<dbReference type="PANTHER" id="PTHR35204">
    <property type="entry name" value="YALI0A21131P"/>
    <property type="match status" value="1"/>
</dbReference>
<evidence type="ECO:0000256" key="2">
    <source>
        <dbReference type="SAM" id="SignalP"/>
    </source>
</evidence>
<dbReference type="AlphaFoldDB" id="A0A0C3BV77"/>
<proteinExistence type="predicted"/>
<feature type="signal peptide" evidence="2">
    <location>
        <begin position="1"/>
        <end position="24"/>
    </location>
</feature>
<keyword evidence="4" id="KW-1185">Reference proteome</keyword>
<feature type="region of interest" description="Disordered" evidence="1">
    <location>
        <begin position="562"/>
        <end position="581"/>
    </location>
</feature>
<name>A0A0C3BV77_PILCF</name>
<dbReference type="Proteomes" id="UP000054166">
    <property type="component" value="Unassembled WGS sequence"/>
</dbReference>
<dbReference type="PANTHER" id="PTHR35204:SF1">
    <property type="entry name" value="ENTEROTOXIN"/>
    <property type="match status" value="1"/>
</dbReference>
<dbReference type="InterPro" id="IPR038921">
    <property type="entry name" value="YOR389W-like"/>
</dbReference>
<feature type="region of interest" description="Disordered" evidence="1">
    <location>
        <begin position="218"/>
        <end position="251"/>
    </location>
</feature>
<organism evidence="3 4">
    <name type="scientific">Piloderma croceum (strain F 1598)</name>
    <dbReference type="NCBI Taxonomy" id="765440"/>
    <lineage>
        <taxon>Eukaryota</taxon>
        <taxon>Fungi</taxon>
        <taxon>Dikarya</taxon>
        <taxon>Basidiomycota</taxon>
        <taxon>Agaricomycotina</taxon>
        <taxon>Agaricomycetes</taxon>
        <taxon>Agaricomycetidae</taxon>
        <taxon>Atheliales</taxon>
        <taxon>Atheliaceae</taxon>
        <taxon>Piloderma</taxon>
    </lineage>
</organism>
<reference evidence="3 4" key="1">
    <citation type="submission" date="2014-04" db="EMBL/GenBank/DDBJ databases">
        <authorList>
            <consortium name="DOE Joint Genome Institute"/>
            <person name="Kuo A."/>
            <person name="Tarkka M."/>
            <person name="Buscot F."/>
            <person name="Kohler A."/>
            <person name="Nagy L.G."/>
            <person name="Floudas D."/>
            <person name="Copeland A."/>
            <person name="Barry K.W."/>
            <person name="Cichocki N."/>
            <person name="Veneault-Fourrey C."/>
            <person name="LaButti K."/>
            <person name="Lindquist E.A."/>
            <person name="Lipzen A."/>
            <person name="Lundell T."/>
            <person name="Morin E."/>
            <person name="Murat C."/>
            <person name="Sun H."/>
            <person name="Tunlid A."/>
            <person name="Henrissat B."/>
            <person name="Grigoriev I.V."/>
            <person name="Hibbett D.S."/>
            <person name="Martin F."/>
            <person name="Nordberg H.P."/>
            <person name="Cantor M.N."/>
            <person name="Hua S.X."/>
        </authorList>
    </citation>
    <scope>NUCLEOTIDE SEQUENCE [LARGE SCALE GENOMIC DNA]</scope>
    <source>
        <strain evidence="3 4">F 1598</strain>
    </source>
</reference>
<evidence type="ECO:0000256" key="1">
    <source>
        <dbReference type="SAM" id="MobiDB-lite"/>
    </source>
</evidence>
<dbReference type="EMBL" id="KN833000">
    <property type="protein sequence ID" value="KIM81237.1"/>
    <property type="molecule type" value="Genomic_DNA"/>
</dbReference>